<dbReference type="EMBL" id="JANPWB010000014">
    <property type="protein sequence ID" value="KAJ1101486.1"/>
    <property type="molecule type" value="Genomic_DNA"/>
</dbReference>
<reference evidence="1" key="1">
    <citation type="journal article" date="2022" name="bioRxiv">
        <title>Sequencing and chromosome-scale assembly of the giantPleurodeles waltlgenome.</title>
        <authorList>
            <person name="Brown T."/>
            <person name="Elewa A."/>
            <person name="Iarovenko S."/>
            <person name="Subramanian E."/>
            <person name="Araus A.J."/>
            <person name="Petzold A."/>
            <person name="Susuki M."/>
            <person name="Suzuki K.-i.T."/>
            <person name="Hayashi T."/>
            <person name="Toyoda A."/>
            <person name="Oliveira C."/>
            <person name="Osipova E."/>
            <person name="Leigh N.D."/>
            <person name="Simon A."/>
            <person name="Yun M.H."/>
        </authorList>
    </citation>
    <scope>NUCLEOTIDE SEQUENCE</scope>
    <source>
        <strain evidence="1">20211129_DDA</strain>
        <tissue evidence="1">Liver</tissue>
    </source>
</reference>
<keyword evidence="2" id="KW-1185">Reference proteome</keyword>
<dbReference type="AlphaFoldDB" id="A0AAV7MDR8"/>
<gene>
    <name evidence="1" type="ORF">NDU88_006553</name>
</gene>
<dbReference type="Proteomes" id="UP001066276">
    <property type="component" value="Chromosome 10"/>
</dbReference>
<organism evidence="1 2">
    <name type="scientific">Pleurodeles waltl</name>
    <name type="common">Iberian ribbed newt</name>
    <dbReference type="NCBI Taxonomy" id="8319"/>
    <lineage>
        <taxon>Eukaryota</taxon>
        <taxon>Metazoa</taxon>
        <taxon>Chordata</taxon>
        <taxon>Craniata</taxon>
        <taxon>Vertebrata</taxon>
        <taxon>Euteleostomi</taxon>
        <taxon>Amphibia</taxon>
        <taxon>Batrachia</taxon>
        <taxon>Caudata</taxon>
        <taxon>Salamandroidea</taxon>
        <taxon>Salamandridae</taxon>
        <taxon>Pleurodelinae</taxon>
        <taxon>Pleurodeles</taxon>
    </lineage>
</organism>
<accession>A0AAV7MDR8</accession>
<evidence type="ECO:0000313" key="1">
    <source>
        <dbReference type="EMBL" id="KAJ1101486.1"/>
    </source>
</evidence>
<protein>
    <submittedName>
        <fullName evidence="1">Uncharacterized protein</fullName>
    </submittedName>
</protein>
<comment type="caution">
    <text evidence="1">The sequence shown here is derived from an EMBL/GenBank/DDBJ whole genome shotgun (WGS) entry which is preliminary data.</text>
</comment>
<dbReference type="PROSITE" id="PS51257">
    <property type="entry name" value="PROKAR_LIPOPROTEIN"/>
    <property type="match status" value="1"/>
</dbReference>
<name>A0AAV7MDR8_PLEWA</name>
<proteinExistence type="predicted"/>
<sequence>MPVSGSRLSPARPPWIAGASSASVFSFSCRGVFFFSSPGVDHRENSFSLSPESVVPFSDGTRKSWFRVSVGVPMFPRERASPPAEARERRQSEELIGVVEEIRLQGHNCKNLVSQLLVKHNKIFTFIAVEEPSDF</sequence>
<evidence type="ECO:0000313" key="2">
    <source>
        <dbReference type="Proteomes" id="UP001066276"/>
    </source>
</evidence>